<dbReference type="AlphaFoldDB" id="A0A5C5ZPH6"/>
<gene>
    <name evidence="2" type="ORF">Mal64_21680</name>
</gene>
<evidence type="ECO:0000313" key="3">
    <source>
        <dbReference type="Proteomes" id="UP000315440"/>
    </source>
</evidence>
<organism evidence="2 3">
    <name type="scientific">Pseudobythopirellula maris</name>
    <dbReference type="NCBI Taxonomy" id="2527991"/>
    <lineage>
        <taxon>Bacteria</taxon>
        <taxon>Pseudomonadati</taxon>
        <taxon>Planctomycetota</taxon>
        <taxon>Planctomycetia</taxon>
        <taxon>Pirellulales</taxon>
        <taxon>Lacipirellulaceae</taxon>
        <taxon>Pseudobythopirellula</taxon>
    </lineage>
</organism>
<dbReference type="Pfam" id="PF14063">
    <property type="entry name" value="DUF4254"/>
    <property type="match status" value="1"/>
</dbReference>
<dbReference type="OrthoDB" id="9805817at2"/>
<sequence>MTLDAAVLVRQITELQAEAVVRWHVLDGRQHPLDNPYTGLLSVACQQHQFNYQLWHEEDVARRRDVTDERIAQVKRAIDGFNQQRNDWIERIDETLIGSLGAWGVEPVEGARLNTETPGSAVDRLSIMSLRVFHLEEELSRDGVDRAHVEKVRTKLARCEEQAADLAHSLTELLEDIFAGRKLLKVYRQMKMYNDPTLNPYLNGAARKAG</sequence>
<dbReference type="RefSeq" id="WP_146399939.1">
    <property type="nucleotide sequence ID" value="NZ_SJPQ01000002.1"/>
</dbReference>
<dbReference type="Proteomes" id="UP000315440">
    <property type="component" value="Unassembled WGS sequence"/>
</dbReference>
<name>A0A5C5ZPH6_9BACT</name>
<evidence type="ECO:0000313" key="2">
    <source>
        <dbReference type="EMBL" id="TWT88681.1"/>
    </source>
</evidence>
<evidence type="ECO:0000256" key="1">
    <source>
        <dbReference type="SAM" id="Coils"/>
    </source>
</evidence>
<feature type="coiled-coil region" evidence="1">
    <location>
        <begin position="149"/>
        <end position="176"/>
    </location>
</feature>
<reference evidence="2 3" key="1">
    <citation type="submission" date="2019-02" db="EMBL/GenBank/DDBJ databases">
        <title>Deep-cultivation of Planctomycetes and their phenomic and genomic characterization uncovers novel biology.</title>
        <authorList>
            <person name="Wiegand S."/>
            <person name="Jogler M."/>
            <person name="Boedeker C."/>
            <person name="Pinto D."/>
            <person name="Vollmers J."/>
            <person name="Rivas-Marin E."/>
            <person name="Kohn T."/>
            <person name="Peeters S.H."/>
            <person name="Heuer A."/>
            <person name="Rast P."/>
            <person name="Oberbeckmann S."/>
            <person name="Bunk B."/>
            <person name="Jeske O."/>
            <person name="Meyerdierks A."/>
            <person name="Storesund J.E."/>
            <person name="Kallscheuer N."/>
            <person name="Luecker S."/>
            <person name="Lage O.M."/>
            <person name="Pohl T."/>
            <person name="Merkel B.J."/>
            <person name="Hornburger P."/>
            <person name="Mueller R.-W."/>
            <person name="Bruemmer F."/>
            <person name="Labrenz M."/>
            <person name="Spormann A.M."/>
            <person name="Op Den Camp H."/>
            <person name="Overmann J."/>
            <person name="Amann R."/>
            <person name="Jetten M.S.M."/>
            <person name="Mascher T."/>
            <person name="Medema M.H."/>
            <person name="Devos D.P."/>
            <person name="Kaster A.-K."/>
            <person name="Ovreas L."/>
            <person name="Rohde M."/>
            <person name="Galperin M.Y."/>
            <person name="Jogler C."/>
        </authorList>
    </citation>
    <scope>NUCLEOTIDE SEQUENCE [LARGE SCALE GENOMIC DNA]</scope>
    <source>
        <strain evidence="2 3">Mal64</strain>
    </source>
</reference>
<keyword evidence="1" id="KW-0175">Coiled coil</keyword>
<proteinExistence type="predicted"/>
<accession>A0A5C5ZPH6</accession>
<dbReference type="InterPro" id="IPR025350">
    <property type="entry name" value="DUF4254"/>
</dbReference>
<keyword evidence="3" id="KW-1185">Reference proteome</keyword>
<dbReference type="EMBL" id="SJPQ01000002">
    <property type="protein sequence ID" value="TWT88681.1"/>
    <property type="molecule type" value="Genomic_DNA"/>
</dbReference>
<evidence type="ECO:0008006" key="4">
    <source>
        <dbReference type="Google" id="ProtNLM"/>
    </source>
</evidence>
<protein>
    <recommendedName>
        <fullName evidence="4">DUF4254 domain-containing protein</fullName>
    </recommendedName>
</protein>
<comment type="caution">
    <text evidence="2">The sequence shown here is derived from an EMBL/GenBank/DDBJ whole genome shotgun (WGS) entry which is preliminary data.</text>
</comment>